<dbReference type="Gene3D" id="3.30.1360.100">
    <property type="entry name" value="General secretion pathway protein M, EpsM"/>
    <property type="match status" value="1"/>
</dbReference>
<dbReference type="GO" id="GO:0005886">
    <property type="term" value="C:plasma membrane"/>
    <property type="evidence" value="ECO:0007669"/>
    <property type="project" value="UniProtKB-SubCell"/>
</dbReference>
<keyword evidence="5 10" id="KW-0997">Cell inner membrane</keyword>
<keyword evidence="9 10" id="KW-0472">Membrane</keyword>
<sequence>MKSWWLKLSSREQRLVLGGGTALLIAVLYWGVWQPLSTSASNAQNRMNAERQLLSWVSSKASEIVALRGSSGASGTVSNKGLNQVINETTGQFKIELIRMQPRSEAVQVWIKPVSFNTLVNWLAFLRDKYGIDAQFLDVSKTDQSGVVEVNRLQLGRG</sequence>
<gene>
    <name evidence="12" type="ORF">ABT56_04080</name>
</gene>
<dbReference type="PATRIC" id="fig|1195763.3.peg.869"/>
<keyword evidence="7 10" id="KW-0653">Protein transport</keyword>
<accession>A0A0J1H7V5</accession>
<dbReference type="Proteomes" id="UP000036097">
    <property type="component" value="Unassembled WGS sequence"/>
</dbReference>
<dbReference type="PIRSF" id="PIRSF006291">
    <property type="entry name" value="GspM"/>
    <property type="match status" value="1"/>
</dbReference>
<comment type="function">
    <text evidence="10">Inner membrane component of the type II secretion system required for the energy-dependent secretion of extracellular factors such as proteases and toxins from the periplasm.</text>
</comment>
<feature type="transmembrane region" description="Helical" evidence="11">
    <location>
        <begin position="15"/>
        <end position="33"/>
    </location>
</feature>
<dbReference type="EMBL" id="LDOT01000004">
    <property type="protein sequence ID" value="KLV07771.1"/>
    <property type="molecule type" value="Genomic_DNA"/>
</dbReference>
<keyword evidence="4 10" id="KW-1003">Cell membrane</keyword>
<protein>
    <recommendedName>
        <fullName evidence="10">Type II secretion system protein M</fullName>
        <shortName evidence="10">T2SS protein M</shortName>
    </recommendedName>
    <alternativeName>
        <fullName evidence="10">General secretion pathway protein M</fullName>
    </alternativeName>
</protein>
<evidence type="ECO:0000256" key="11">
    <source>
        <dbReference type="SAM" id="Phobius"/>
    </source>
</evidence>
<dbReference type="SUPFAM" id="SSF103054">
    <property type="entry name" value="General secretion pathway protein M, EpsM"/>
    <property type="match status" value="1"/>
</dbReference>
<comment type="subcellular location">
    <subcellularLocation>
        <location evidence="1">Cell inner membrane</location>
        <topology evidence="1">Single-pass membrane protein</topology>
    </subcellularLocation>
</comment>
<dbReference type="InterPro" id="IPR023229">
    <property type="entry name" value="T2SS_M_periplasmic_sf"/>
</dbReference>
<evidence type="ECO:0000256" key="2">
    <source>
        <dbReference type="ARBA" id="ARBA00010637"/>
    </source>
</evidence>
<evidence type="ECO:0000256" key="5">
    <source>
        <dbReference type="ARBA" id="ARBA00022519"/>
    </source>
</evidence>
<evidence type="ECO:0000256" key="10">
    <source>
        <dbReference type="PIRNR" id="PIRNR006291"/>
    </source>
</evidence>
<keyword evidence="13" id="KW-1185">Reference proteome</keyword>
<name>A0A0J1H7V5_9GAMM</name>
<dbReference type="GO" id="GO:0015627">
    <property type="term" value="C:type II protein secretion system complex"/>
    <property type="evidence" value="ECO:0007669"/>
    <property type="project" value="InterPro"/>
</dbReference>
<evidence type="ECO:0000256" key="8">
    <source>
        <dbReference type="ARBA" id="ARBA00022989"/>
    </source>
</evidence>
<dbReference type="STRING" id="1195763.ABT56_04080"/>
<dbReference type="OrthoDB" id="6624834at2"/>
<evidence type="ECO:0000256" key="4">
    <source>
        <dbReference type="ARBA" id="ARBA00022475"/>
    </source>
</evidence>
<comment type="caution">
    <text evidence="12">The sequence shown here is derived from an EMBL/GenBank/DDBJ whole genome shotgun (WGS) entry which is preliminary data.</text>
</comment>
<dbReference type="AlphaFoldDB" id="A0A0J1H7V5"/>
<reference evidence="12 13" key="1">
    <citation type="submission" date="2015-05" db="EMBL/GenBank/DDBJ databases">
        <title>Photobacterium galathea sp. nov.</title>
        <authorList>
            <person name="Machado H."/>
            <person name="Gram L."/>
        </authorList>
    </citation>
    <scope>NUCLEOTIDE SEQUENCE [LARGE SCALE GENOMIC DNA]</scope>
    <source>
        <strain evidence="12 13">CGMCC 1.12159</strain>
    </source>
</reference>
<keyword evidence="6 11" id="KW-0812">Transmembrane</keyword>
<evidence type="ECO:0000313" key="13">
    <source>
        <dbReference type="Proteomes" id="UP000036097"/>
    </source>
</evidence>
<comment type="similarity">
    <text evidence="2 10">Belongs to the GSP M family.</text>
</comment>
<evidence type="ECO:0000256" key="7">
    <source>
        <dbReference type="ARBA" id="ARBA00022927"/>
    </source>
</evidence>
<evidence type="ECO:0000313" key="12">
    <source>
        <dbReference type="EMBL" id="KLV07771.1"/>
    </source>
</evidence>
<keyword evidence="8 11" id="KW-1133">Transmembrane helix</keyword>
<evidence type="ECO:0000256" key="6">
    <source>
        <dbReference type="ARBA" id="ARBA00022692"/>
    </source>
</evidence>
<dbReference type="InterPro" id="IPR007690">
    <property type="entry name" value="T2SS_GspM"/>
</dbReference>
<evidence type="ECO:0000256" key="9">
    <source>
        <dbReference type="ARBA" id="ARBA00023136"/>
    </source>
</evidence>
<evidence type="ECO:0000256" key="3">
    <source>
        <dbReference type="ARBA" id="ARBA00022448"/>
    </source>
</evidence>
<dbReference type="RefSeq" id="WP_047877596.1">
    <property type="nucleotide sequence ID" value="NZ_LDOT01000004.1"/>
</dbReference>
<dbReference type="GO" id="GO:0015628">
    <property type="term" value="P:protein secretion by the type II secretion system"/>
    <property type="evidence" value="ECO:0007669"/>
    <property type="project" value="InterPro"/>
</dbReference>
<proteinExistence type="inferred from homology"/>
<organism evidence="12 13">
    <name type="scientific">Photobacterium aquae</name>
    <dbReference type="NCBI Taxonomy" id="1195763"/>
    <lineage>
        <taxon>Bacteria</taxon>
        <taxon>Pseudomonadati</taxon>
        <taxon>Pseudomonadota</taxon>
        <taxon>Gammaproteobacteria</taxon>
        <taxon>Vibrionales</taxon>
        <taxon>Vibrionaceae</taxon>
        <taxon>Photobacterium</taxon>
    </lineage>
</organism>
<dbReference type="Pfam" id="PF04612">
    <property type="entry name" value="T2SSM"/>
    <property type="match status" value="1"/>
</dbReference>
<evidence type="ECO:0000256" key="1">
    <source>
        <dbReference type="ARBA" id="ARBA00004377"/>
    </source>
</evidence>
<keyword evidence="3 10" id="KW-0813">Transport</keyword>